<accession>A0A6C1C2T1</accession>
<dbReference type="Proteomes" id="UP000298111">
    <property type="component" value="Unassembled WGS sequence"/>
</dbReference>
<sequence length="91" mass="9635">MRITVTRTGGFGGLTRRATLDTAGRPDAAEVAALADRALREGLSEAPLGVPDGFHYELDVEDGSARSSHFADPKLTEAQAELVRKVLKEGA</sequence>
<gene>
    <name evidence="1" type="ORF">D8771_15155</name>
</gene>
<dbReference type="AlphaFoldDB" id="A0A6C1C2T1"/>
<protein>
    <submittedName>
        <fullName evidence="1">Uncharacterized protein</fullName>
    </submittedName>
</protein>
<dbReference type="RefSeq" id="WP_016468901.1">
    <property type="nucleotide sequence ID" value="NZ_BBQG01000016.1"/>
</dbReference>
<comment type="caution">
    <text evidence="1">The sequence shown here is derived from an EMBL/GenBank/DDBJ whole genome shotgun (WGS) entry which is preliminary data.</text>
</comment>
<reference evidence="1 2" key="1">
    <citation type="submission" date="2018-10" db="EMBL/GenBank/DDBJ databases">
        <title>Isolation of pseudouridimycin from Streptomyces albus DSM 40763.</title>
        <authorList>
            <person name="Rosenqvist P."/>
            <person name="Metsae-Ketelae M."/>
            <person name="Virta P."/>
        </authorList>
    </citation>
    <scope>NUCLEOTIDE SEQUENCE [LARGE SCALE GENOMIC DNA]</scope>
    <source>
        <strain evidence="1 2">DSM 40763</strain>
    </source>
</reference>
<dbReference type="GeneID" id="75183757"/>
<evidence type="ECO:0000313" key="1">
    <source>
        <dbReference type="EMBL" id="TGG83365.1"/>
    </source>
</evidence>
<dbReference type="InterPro" id="IPR049457">
    <property type="entry name" value="Emfourin"/>
</dbReference>
<dbReference type="Pfam" id="PF20242">
    <property type="entry name" value="Emfourin"/>
    <property type="match status" value="1"/>
</dbReference>
<evidence type="ECO:0000313" key="2">
    <source>
        <dbReference type="Proteomes" id="UP000298111"/>
    </source>
</evidence>
<proteinExistence type="predicted"/>
<organism evidence="1 2">
    <name type="scientific">Streptomyces albus</name>
    <dbReference type="NCBI Taxonomy" id="1888"/>
    <lineage>
        <taxon>Bacteria</taxon>
        <taxon>Bacillati</taxon>
        <taxon>Actinomycetota</taxon>
        <taxon>Actinomycetes</taxon>
        <taxon>Kitasatosporales</taxon>
        <taxon>Streptomycetaceae</taxon>
        <taxon>Streptomyces</taxon>
    </lineage>
</organism>
<dbReference type="EMBL" id="RCIY01000055">
    <property type="protein sequence ID" value="TGG83365.1"/>
    <property type="molecule type" value="Genomic_DNA"/>
</dbReference>
<name>A0A6C1C2T1_9ACTN</name>